<evidence type="ECO:0000256" key="3">
    <source>
        <dbReference type="PROSITE-ProRule" id="PRU00267"/>
    </source>
</evidence>
<accession>A0A427XP67</accession>
<dbReference type="GO" id="GO:0000981">
    <property type="term" value="F:DNA-binding transcription factor activity, RNA polymerase II-specific"/>
    <property type="evidence" value="ECO:0007669"/>
    <property type="project" value="TreeGrafter"/>
</dbReference>
<dbReference type="PANTHER" id="PTHR45789:SF2">
    <property type="entry name" value="FI18025P1"/>
    <property type="match status" value="1"/>
</dbReference>
<feature type="domain" description="HMG box" evidence="5">
    <location>
        <begin position="348"/>
        <end position="388"/>
    </location>
</feature>
<dbReference type="InterPro" id="IPR036910">
    <property type="entry name" value="HMG_box_dom_sf"/>
</dbReference>
<dbReference type="Proteomes" id="UP000279236">
    <property type="component" value="Unassembled WGS sequence"/>
</dbReference>
<feature type="compositionally biased region" description="Low complexity" evidence="4">
    <location>
        <begin position="205"/>
        <end position="228"/>
    </location>
</feature>
<evidence type="ECO:0000256" key="1">
    <source>
        <dbReference type="ARBA" id="ARBA00023125"/>
    </source>
</evidence>
<feature type="DNA-binding region" description="HMG box" evidence="3">
    <location>
        <begin position="348"/>
        <end position="388"/>
    </location>
</feature>
<dbReference type="RefSeq" id="XP_028475524.1">
    <property type="nucleotide sequence ID" value="XM_028624452.1"/>
</dbReference>
<comment type="caution">
    <text evidence="6">The sequence shown here is derived from an EMBL/GenBank/DDBJ whole genome shotgun (WGS) entry which is preliminary data.</text>
</comment>
<dbReference type="Gene3D" id="1.10.30.10">
    <property type="entry name" value="High mobility group box domain"/>
    <property type="match status" value="1"/>
</dbReference>
<organism evidence="6 7">
    <name type="scientific">Apiotrichum porosum</name>
    <dbReference type="NCBI Taxonomy" id="105984"/>
    <lineage>
        <taxon>Eukaryota</taxon>
        <taxon>Fungi</taxon>
        <taxon>Dikarya</taxon>
        <taxon>Basidiomycota</taxon>
        <taxon>Agaricomycotina</taxon>
        <taxon>Tremellomycetes</taxon>
        <taxon>Trichosporonales</taxon>
        <taxon>Trichosporonaceae</taxon>
        <taxon>Apiotrichum</taxon>
    </lineage>
</organism>
<feature type="region of interest" description="Disordered" evidence="4">
    <location>
        <begin position="295"/>
        <end position="329"/>
    </location>
</feature>
<dbReference type="InterPro" id="IPR051356">
    <property type="entry name" value="SOX/SOX-like_TF"/>
</dbReference>
<keyword evidence="2 3" id="KW-0539">Nucleus</keyword>
<feature type="region of interest" description="Disordered" evidence="4">
    <location>
        <begin position="405"/>
        <end position="441"/>
    </location>
</feature>
<dbReference type="STRING" id="105984.A0A427XP67"/>
<feature type="region of interest" description="Disordered" evidence="4">
    <location>
        <begin position="111"/>
        <end position="252"/>
    </location>
</feature>
<dbReference type="AlphaFoldDB" id="A0A427XP67"/>
<dbReference type="PROSITE" id="PS50118">
    <property type="entry name" value="HMG_BOX_2"/>
    <property type="match status" value="1"/>
</dbReference>
<gene>
    <name evidence="6" type="ORF">EHS24_009159</name>
</gene>
<sequence length="828" mass="89187">MNAQGGPLPMLAQQLNASAQSLASAPRDANTGNINPGTNAGMPYQTFTDYSQMMFAGEPSRRAATRKPVYSFDAAANNNMYTNPPLMVPVAPMAPYQPTYLDQMQANQAALAQAKRKMEGYDSSQPPSLDSASHDTSLTESPTSPPGPSSSAAQQIGYFPTFPVGYGDFRPPQQQQQQQQQGFNFMQQKVGDPLGQDYTNGVPMPMSQSTPQSRSTPQSVPSVPSVPKTSPPATTPSEDIKPDIKPKKIPRPPNAWILYRSFTLKKINSGDVSPELEERIHKAIEDLKAKRAAKAAANGEVVDPTSQSGTGSGSGSDNPKKKDKKSAKATDALLSKNGKFGLGSLPQADISTVISKLWATEAAPERQKFEAEAENRKRQHQVKFPNYKFQPVRKEEKLAQRAEKAQLREDKRRAKEARVVASRAGGRRRRGRGTTPSLDNDAAHHLGLARTTSLPGPSQIPGQAPLPVGVLPPTNPDFWSQAPPLVINEDDQTFDNSTFAWNNFKMANQGLMGNNSQQPQQAMGVPVLPDYMMRQELVDLPMEFALPNVNSNQQQQLMSQQQGLQDVFGQQQQGQQMQQPNNEFIFEPVQLPSQLAPAFSTGLQTTEEDLAAMWCLLEPSSDDKKAAALNLDYGTGTFNGSGVPATILENDLENMPMGDSEISNMILNEWQSAQQATGDYEDQGYYDPQYDGNDQVGLTGGAGGVAPTQAFGGDAAAPRPTGWFGNVFGNNNNNVNNTGTNFNGPVPFSAVPRNISSSSGYPQPTLDTSSFMMQPATDLFADFVEPDYDEAMAAAAAAVPASLPPAPTATGAALQRPRNVGASFEAVA</sequence>
<feature type="region of interest" description="Disordered" evidence="4">
    <location>
        <begin position="18"/>
        <end position="40"/>
    </location>
</feature>
<reference evidence="6 7" key="1">
    <citation type="submission" date="2018-11" db="EMBL/GenBank/DDBJ databases">
        <title>Genome sequence of Apiotrichum porosum DSM 27194.</title>
        <authorList>
            <person name="Aliyu H."/>
            <person name="Gorte O."/>
            <person name="Ochsenreither K."/>
        </authorList>
    </citation>
    <scope>NUCLEOTIDE SEQUENCE [LARGE SCALE GENOMIC DNA]</scope>
    <source>
        <strain evidence="6 7">DSM 27194</strain>
    </source>
</reference>
<dbReference type="CDD" id="cd01389">
    <property type="entry name" value="HMG-box_ROX1-like"/>
    <property type="match status" value="1"/>
</dbReference>
<dbReference type="GO" id="GO:0000978">
    <property type="term" value="F:RNA polymerase II cis-regulatory region sequence-specific DNA binding"/>
    <property type="evidence" value="ECO:0007669"/>
    <property type="project" value="TreeGrafter"/>
</dbReference>
<dbReference type="InterPro" id="IPR009071">
    <property type="entry name" value="HMG_box_dom"/>
</dbReference>
<dbReference type="EMBL" id="RSCE01000008">
    <property type="protein sequence ID" value="RSH80577.1"/>
    <property type="molecule type" value="Genomic_DNA"/>
</dbReference>
<evidence type="ECO:0000313" key="7">
    <source>
        <dbReference type="Proteomes" id="UP000279236"/>
    </source>
</evidence>
<name>A0A427XP67_9TREE</name>
<feature type="compositionally biased region" description="Polar residues" evidence="4">
    <location>
        <begin position="122"/>
        <end position="135"/>
    </location>
</feature>
<keyword evidence="7" id="KW-1185">Reference proteome</keyword>
<protein>
    <recommendedName>
        <fullName evidence="5">HMG box domain-containing protein</fullName>
    </recommendedName>
</protein>
<dbReference type="GO" id="GO:0005634">
    <property type="term" value="C:nucleus"/>
    <property type="evidence" value="ECO:0007669"/>
    <property type="project" value="UniProtKB-UniRule"/>
</dbReference>
<evidence type="ECO:0000259" key="5">
    <source>
        <dbReference type="PROSITE" id="PS50118"/>
    </source>
</evidence>
<dbReference type="SUPFAM" id="SSF47095">
    <property type="entry name" value="HMG-box"/>
    <property type="match status" value="1"/>
</dbReference>
<dbReference type="PANTHER" id="PTHR45789">
    <property type="entry name" value="FI18025P1"/>
    <property type="match status" value="1"/>
</dbReference>
<proteinExistence type="predicted"/>
<evidence type="ECO:0000256" key="2">
    <source>
        <dbReference type="ARBA" id="ARBA00023242"/>
    </source>
</evidence>
<dbReference type="GeneID" id="39593702"/>
<dbReference type="OrthoDB" id="6247875at2759"/>
<keyword evidence="1 3" id="KW-0238">DNA-binding</keyword>
<evidence type="ECO:0000313" key="6">
    <source>
        <dbReference type="EMBL" id="RSH80577.1"/>
    </source>
</evidence>
<evidence type="ECO:0000256" key="4">
    <source>
        <dbReference type="SAM" id="MobiDB-lite"/>
    </source>
</evidence>
<feature type="compositionally biased region" description="Basic and acidic residues" evidence="4">
    <location>
        <begin position="405"/>
        <end position="418"/>
    </location>
</feature>